<feature type="repeat" description="TPR" evidence="1">
    <location>
        <begin position="845"/>
        <end position="878"/>
    </location>
</feature>
<feature type="compositionally biased region" description="Gly residues" evidence="2">
    <location>
        <begin position="593"/>
        <end position="602"/>
    </location>
</feature>
<dbReference type="PANTHER" id="PTHR10098:SF108">
    <property type="entry name" value="TETRATRICOPEPTIDE REPEAT PROTEIN 28"/>
    <property type="match status" value="1"/>
</dbReference>
<dbReference type="Pfam" id="PF20706">
    <property type="entry name" value="GT4-conflict"/>
    <property type="match status" value="1"/>
</dbReference>
<feature type="compositionally biased region" description="Polar residues" evidence="2">
    <location>
        <begin position="468"/>
        <end position="487"/>
    </location>
</feature>
<evidence type="ECO:0000259" key="3">
    <source>
        <dbReference type="Pfam" id="PF12770"/>
    </source>
</evidence>
<dbReference type="InterPro" id="IPR024983">
    <property type="entry name" value="CHAT_dom"/>
</dbReference>
<dbReference type="PROSITE" id="PS50005">
    <property type="entry name" value="TPR"/>
    <property type="match status" value="7"/>
</dbReference>
<reference evidence="4" key="2">
    <citation type="journal article" date="2023" name="Science">
        <title>Genomic signatures of disease resistance in endangered staghorn corals.</title>
        <authorList>
            <person name="Vollmer S.V."/>
            <person name="Selwyn J.D."/>
            <person name="Despard B.A."/>
            <person name="Roesel C.L."/>
        </authorList>
    </citation>
    <scope>NUCLEOTIDE SEQUENCE</scope>
    <source>
        <strain evidence="4">K2</strain>
    </source>
</reference>
<evidence type="ECO:0000256" key="2">
    <source>
        <dbReference type="SAM" id="MobiDB-lite"/>
    </source>
</evidence>
<organism evidence="4 5">
    <name type="scientific">Acropora cervicornis</name>
    <name type="common">Staghorn coral</name>
    <dbReference type="NCBI Taxonomy" id="6130"/>
    <lineage>
        <taxon>Eukaryota</taxon>
        <taxon>Metazoa</taxon>
        <taxon>Cnidaria</taxon>
        <taxon>Anthozoa</taxon>
        <taxon>Hexacorallia</taxon>
        <taxon>Scleractinia</taxon>
        <taxon>Astrocoeniina</taxon>
        <taxon>Acroporidae</taxon>
        <taxon>Acropora</taxon>
    </lineage>
</organism>
<dbReference type="Gene3D" id="1.25.40.10">
    <property type="entry name" value="Tetratricopeptide repeat domain"/>
    <property type="match status" value="6"/>
</dbReference>
<reference evidence="4" key="1">
    <citation type="journal article" date="2023" name="G3 (Bethesda)">
        <title>Whole genome assembly and annotation of the endangered Caribbean coral Acropora cervicornis.</title>
        <authorList>
            <person name="Selwyn J.D."/>
            <person name="Vollmer S.V."/>
        </authorList>
    </citation>
    <scope>NUCLEOTIDE SEQUENCE</scope>
    <source>
        <strain evidence="4">K2</strain>
    </source>
</reference>
<feature type="repeat" description="TPR" evidence="1">
    <location>
        <begin position="885"/>
        <end position="918"/>
    </location>
</feature>
<evidence type="ECO:0000256" key="1">
    <source>
        <dbReference type="PROSITE-ProRule" id="PRU00339"/>
    </source>
</evidence>
<feature type="repeat" description="TPR" evidence="1">
    <location>
        <begin position="1000"/>
        <end position="1033"/>
    </location>
</feature>
<gene>
    <name evidence="4" type="ORF">P5673_015935</name>
</gene>
<keyword evidence="1" id="KW-0802">TPR repeat</keyword>
<feature type="repeat" description="TPR" evidence="1">
    <location>
        <begin position="1040"/>
        <end position="1073"/>
    </location>
</feature>
<dbReference type="CDD" id="cd03801">
    <property type="entry name" value="GT4_PimA-like"/>
    <property type="match status" value="1"/>
</dbReference>
<dbReference type="EMBL" id="JARQWQ010000033">
    <property type="protein sequence ID" value="KAK2561415.1"/>
    <property type="molecule type" value="Genomic_DNA"/>
</dbReference>
<dbReference type="Pfam" id="PF13424">
    <property type="entry name" value="TPR_12"/>
    <property type="match status" value="6"/>
</dbReference>
<comment type="caution">
    <text evidence="4">The sequence shown here is derived from an EMBL/GenBank/DDBJ whole genome shotgun (WGS) entry which is preliminary data.</text>
</comment>
<feature type="domain" description="CHAT" evidence="3">
    <location>
        <begin position="1266"/>
        <end position="1529"/>
    </location>
</feature>
<dbReference type="PANTHER" id="PTHR10098">
    <property type="entry name" value="RAPSYN-RELATED"/>
    <property type="match status" value="1"/>
</dbReference>
<protein>
    <submittedName>
        <fullName evidence="4">Tetratricopeptide repeat protein 28</fullName>
    </submittedName>
</protein>
<dbReference type="SUPFAM" id="SSF48452">
    <property type="entry name" value="TPR-like"/>
    <property type="match status" value="3"/>
</dbReference>
<accession>A0AAD9QIA5</accession>
<name>A0AAD9QIA5_ACRCE</name>
<dbReference type="Gene3D" id="3.40.50.2000">
    <property type="entry name" value="Glycogen Phosphorylase B"/>
    <property type="match status" value="1"/>
</dbReference>
<evidence type="ECO:0000313" key="5">
    <source>
        <dbReference type="Proteomes" id="UP001249851"/>
    </source>
</evidence>
<feature type="repeat" description="TPR" evidence="1">
    <location>
        <begin position="960"/>
        <end position="993"/>
    </location>
</feature>
<evidence type="ECO:0000313" key="4">
    <source>
        <dbReference type="EMBL" id="KAK2561415.1"/>
    </source>
</evidence>
<sequence length="1543" mass="170840">MSQDELSEQSEAVQISQGQILNITLLASEWKSSAGGLSTLNRELAIHLAKMKNVRVSLLVPEGACNDEDKREARSFDISILDARKCVGVEPLLWLSNPPQDHKIDVIVGHGVKLGCQVQLIKRHQTFRIAKDLSKYKDYGNPISRGEEKHWDEVDLCKCADLVVPVGPRLGKTYHSYLQSCKKDEDFFELVPGLFEREFGDLPAKQNPKDESDDFIVLLCGRGDEEDFELKGYNTAVKAFADQRLKGKDYFLLFVGSAEGKQDEVRKRLLKYGIIDEQLTVREFVKSRERMKELFCEVDMVIMPSKSEGFGLVALEALSAGLPVLVGRNSGFARAIKNIPLGQCSIVGDSGDPARWAEAIEDVRDRHEVVLEESGILKKHYNKKYCWKTQCEELVDRLRRMVCGTSSSALTVAAADKVEQCPSAVPESVCQTDPKTMQLHIEEAAVTSARGKGMNTNEVVKIHGSKQLQLPSVSSETPHNSHSVRQSKTNDDEIALATYKNKQHLRELGEAKIAMKTDTFSEQEAVVKSDSQVAAMHLVHDNQTDTSGTAKMLRSEEQLPLLLSDIFYEPHFSMHKSKSNEEKKALATPGNSTSGGFGGEGDGTPSCAQQSVLDQGTSIIEMATAAGDNEVPPEMSDKDGHERVYKAIQYHEKHLKIAKEIGDRAGEGGAYGNLGNAYQSLGDYQKAIEYHEKHLKIAKEIGDRAGEGGAYGNLAIEYHEKHLKIAKEIGDRAGEGGAYGNLAIEYHEKHLKIAKEIGDRAGEGGAYGNLGNAYQSLGDYQKAIEYHDEKHLKIAKEIGDRAGEGRAYGNLGNAYQSLGDYQKAIEYHEKHLKIAKEIGDRAGEGGAYGNLGNAYQSLGDYQKAIEYHEKHLKIAKEIGDRAGEGGAYGNLGNAYQSLGDYQKAIEYHEKHLKIAKEIGDRAGEGGAYGNLGNAYQSLAIEYHEKHLKIAKEIGDRAGEGRAYGNLGNAYQSLGDYQKAIEYHEKHLKIAKEIGDRAGEGGAYGNLGNAYQSLGDYQKAIEYHEKHLKIAKEIGDRAGEGGAYGNLGNAYQSLGDYQKAIEYHEKHLKIAKEIDNFGSAVDAFNGVRACLKSKDDWKINFRELYETTNTFLWKSLLRLEKLDEALFAAERGRAQTLTDNLLIQYKLPASKLAATIHLKEIVSRFFTELSSPTLFLAIEGLTINIWLLRRGKKVTFRKGKLEGDRTDKFPVRALLQSCLEKIGTDVRVRCEDRSFDELTRDCPFSREVCEEVKKSFQSLDNPFKVFYDGIIGPIVDMLGPQDDEMVIVPDGALCFTPWAAVNESIRIRTVPSLTSYQLILNVPEGHHKKTGALLVGNPCLKDLKGVWHDLPCAQKEVESIASILNTTPLVGRQATKAEVMKQMSSVGLIHIAAHGNELTGEIALSPNPGWTSQFPQEEDFILKMSDVQVANIRARLVVLSCCHSGRGRMLKGEGVVGIARAFLAAGARSVLVALWAIDDEATMVFMKSFYQHLKEGKTASVAVHQSIKCLRESKEFSEMRHWAPFQLIGDDVKIEFKVDDDVKE</sequence>
<dbReference type="InterPro" id="IPR019734">
    <property type="entry name" value="TPR_rpt"/>
</dbReference>
<feature type="repeat" description="TPR" evidence="1">
    <location>
        <begin position="805"/>
        <end position="838"/>
    </location>
</feature>
<dbReference type="InterPro" id="IPR011990">
    <property type="entry name" value="TPR-like_helical_dom_sf"/>
</dbReference>
<dbReference type="Proteomes" id="UP001249851">
    <property type="component" value="Unassembled WGS sequence"/>
</dbReference>
<dbReference type="SUPFAM" id="SSF53756">
    <property type="entry name" value="UDP-Glycosyltransferase/glycogen phosphorylase"/>
    <property type="match status" value="1"/>
</dbReference>
<dbReference type="PROSITE" id="PS50293">
    <property type="entry name" value="TPR_REGION"/>
    <property type="match status" value="2"/>
</dbReference>
<feature type="region of interest" description="Disordered" evidence="2">
    <location>
        <begin position="468"/>
        <end position="488"/>
    </location>
</feature>
<proteinExistence type="predicted"/>
<dbReference type="Pfam" id="PF12770">
    <property type="entry name" value="CHAT"/>
    <property type="match status" value="1"/>
</dbReference>
<feature type="region of interest" description="Disordered" evidence="2">
    <location>
        <begin position="578"/>
        <end position="603"/>
    </location>
</feature>
<feature type="repeat" description="TPR" evidence="1">
    <location>
        <begin position="668"/>
        <end position="701"/>
    </location>
</feature>
<dbReference type="SMART" id="SM00028">
    <property type="entry name" value="TPR"/>
    <property type="match status" value="9"/>
</dbReference>
<keyword evidence="5" id="KW-1185">Reference proteome</keyword>